<dbReference type="InterPro" id="IPR036259">
    <property type="entry name" value="MFS_trans_sf"/>
</dbReference>
<evidence type="ECO:0000256" key="18">
    <source>
        <dbReference type="ARBA" id="ARBA00046376"/>
    </source>
</evidence>
<comment type="catalytic activity">
    <reaction evidence="13">
        <text>L-alanyl-L-lysine(out) = L-alanyl-L-lysine(in)</text>
        <dbReference type="Rhea" id="RHEA:79415"/>
        <dbReference type="ChEBI" id="CHEBI:192470"/>
    </reaction>
</comment>
<evidence type="ECO:0000256" key="7">
    <source>
        <dbReference type="ARBA" id="ARBA00044893"/>
    </source>
</evidence>
<feature type="transmembrane region" description="Helical" evidence="19">
    <location>
        <begin position="362"/>
        <end position="383"/>
    </location>
</feature>
<dbReference type="eggNOG" id="KOG4686">
    <property type="taxonomic scope" value="Eukaryota"/>
</dbReference>
<feature type="transmembrane region" description="Helical" evidence="19">
    <location>
        <begin position="97"/>
        <end position="119"/>
    </location>
</feature>
<comment type="catalytic activity">
    <reaction evidence="4">
        <text>L-alpha-aminoacyl-L-arginine(out) = L-alpha-aminoacyl-L-arginine(in)</text>
        <dbReference type="Rhea" id="RHEA:79367"/>
        <dbReference type="ChEBI" id="CHEBI:229968"/>
    </reaction>
</comment>
<gene>
    <name evidence="20" type="ORF">F503_08164</name>
</gene>
<evidence type="ECO:0000256" key="11">
    <source>
        <dbReference type="ARBA" id="ARBA00044903"/>
    </source>
</evidence>
<comment type="subcellular location">
    <subcellularLocation>
        <location evidence="1">Membrane</location>
        <topology evidence="1">Multi-pass membrane protein</topology>
    </subcellularLocation>
</comment>
<keyword evidence="21" id="KW-1185">Reference proteome</keyword>
<dbReference type="Gene3D" id="1.20.1250.20">
    <property type="entry name" value="MFS general substrate transporter like domains"/>
    <property type="match status" value="2"/>
</dbReference>
<proteinExistence type="predicted"/>
<evidence type="ECO:0000256" key="2">
    <source>
        <dbReference type="ARBA" id="ARBA00044876"/>
    </source>
</evidence>
<keyword evidence="19" id="KW-0812">Transmembrane</keyword>
<reference evidence="20 21" key="1">
    <citation type="journal article" date="2013" name="BMC Genomics">
        <title>The genome and transcriptome of the pine saprophyte Ophiostoma piceae, and a comparison with the bark beetle-associated pine pathogen Grosmannia clavigera.</title>
        <authorList>
            <person name="Haridas S."/>
            <person name="Wang Y."/>
            <person name="Lim L."/>
            <person name="Massoumi Alamouti S."/>
            <person name="Jackman S."/>
            <person name="Docking R."/>
            <person name="Robertson G."/>
            <person name="Birol I."/>
            <person name="Bohlmann J."/>
            <person name="Breuil C."/>
        </authorList>
    </citation>
    <scope>NUCLEOTIDE SEQUENCE [LARGE SCALE GENOMIC DNA]</scope>
    <source>
        <strain evidence="20 21">UAMH 11346</strain>
    </source>
</reference>
<comment type="catalytic activity">
    <reaction evidence="6">
        <text>L-lysyl-L-alpha-amino acid(out) = L-lysyl-L-alpha-amino acid(in)</text>
        <dbReference type="Rhea" id="RHEA:79387"/>
        <dbReference type="ChEBI" id="CHEBI:229965"/>
    </reaction>
</comment>
<evidence type="ECO:0000256" key="4">
    <source>
        <dbReference type="ARBA" id="ARBA00044881"/>
    </source>
</evidence>
<evidence type="ECO:0000256" key="8">
    <source>
        <dbReference type="ARBA" id="ARBA00044898"/>
    </source>
</evidence>
<keyword evidence="19" id="KW-1133">Transmembrane helix</keyword>
<comment type="subunit">
    <text evidence="18">Homodimer. Interacts with lysosomal protein GLMP (via lumenal domain); the interaction starts while both proteins are still in the endoplasmic reticulum and is required for stabilization of MFSD1 in lysosomes but has no direct effect on its targeting to lysosomes or transporter activity.</text>
</comment>
<dbReference type="GO" id="GO:0016020">
    <property type="term" value="C:membrane"/>
    <property type="evidence" value="ECO:0007669"/>
    <property type="project" value="UniProtKB-SubCell"/>
</dbReference>
<evidence type="ECO:0000256" key="10">
    <source>
        <dbReference type="ARBA" id="ARBA00044900"/>
    </source>
</evidence>
<feature type="transmembrane region" description="Helical" evidence="19">
    <location>
        <begin position="126"/>
        <end position="145"/>
    </location>
</feature>
<feature type="transmembrane region" description="Helical" evidence="19">
    <location>
        <begin position="184"/>
        <end position="207"/>
    </location>
</feature>
<dbReference type="OMA" id="TWTLWGG"/>
<evidence type="ECO:0000256" key="3">
    <source>
        <dbReference type="ARBA" id="ARBA00044878"/>
    </source>
</evidence>
<comment type="catalytic activity">
    <reaction evidence="11">
        <text>L-arginyl-glycine(out) = L-arginyl-glycine(in)</text>
        <dbReference type="Rhea" id="RHEA:79391"/>
        <dbReference type="ChEBI" id="CHEBI:229955"/>
    </reaction>
</comment>
<dbReference type="SUPFAM" id="SSF103473">
    <property type="entry name" value="MFS general substrate transporter"/>
    <property type="match status" value="1"/>
</dbReference>
<comment type="catalytic activity">
    <reaction evidence="8">
        <text>L-aspartyl-L-lysine(out) = L-aspartyl-L-lysine(in)</text>
        <dbReference type="Rhea" id="RHEA:79411"/>
        <dbReference type="ChEBI" id="CHEBI:229953"/>
    </reaction>
</comment>
<name>S3CH39_OPHP1</name>
<sequence>MASKTSSTTDVVDTPAQVGQTLEADEKAAAAATVAAADSQSQSDNTSEIVRDFPWQWKAIALCSGIALSWGSSFSENTLGPLKSTLKKELDIDNVKYGALGSATSLVNTLLPIIGGYGLDYYGVEWGSLVCSVAVFLGAIISAAGTNQSTFGLVLGGRVVMGFGSTVIETCTSKILAHWFQHRGLGLVYGLDLAVGKLVVLIAKATAVPMRDASSFWGWALWIPAIICFANLVQNIHYVWWARSRPEWAQMMTTSRRRALEAKQEQELRNPGQEHTKIKGPGFAGFLTALWKICFHVPRLFWLVLVTQILQAGVVGGFNGLNADIISLTRGSTAQIAGYTSSVQQVIPVICAPLLGTFFDFFGHRMFFVSLTSAVWILVYCLIGFTKVHALAGMIIASFGSTMNALPFLVSIPLLVPNQEELGLVFGFWKASNNCGSVIVDMIAGRLQDITPNQTYERVIIFFVCVKGLEFCLGLFYGVLDRKYLGGILTMSERKRLVLEKQGKLEDLPGRRPSKKMTYTGLAILFCLVVIAWVLFIKYSL</sequence>
<evidence type="ECO:0000256" key="12">
    <source>
        <dbReference type="ARBA" id="ARBA00044912"/>
    </source>
</evidence>
<comment type="catalytic activity">
    <reaction evidence="14">
        <text>L-lysyl-glycine(out) = L-lysyl-glycine(in)</text>
        <dbReference type="Rhea" id="RHEA:79407"/>
        <dbReference type="ChEBI" id="CHEBI:191202"/>
    </reaction>
</comment>
<evidence type="ECO:0000256" key="19">
    <source>
        <dbReference type="SAM" id="Phobius"/>
    </source>
</evidence>
<feature type="transmembrane region" description="Helical" evidence="19">
    <location>
        <begin position="390"/>
        <end position="416"/>
    </location>
</feature>
<dbReference type="Proteomes" id="UP000016923">
    <property type="component" value="Unassembled WGS sequence"/>
</dbReference>
<comment type="catalytic activity">
    <reaction evidence="2">
        <text>L-lysyl-L-alanine(out) = L-lysyl-L-alanine(in)</text>
        <dbReference type="Rhea" id="RHEA:79399"/>
        <dbReference type="ChEBI" id="CHEBI:229954"/>
    </reaction>
</comment>
<comment type="catalytic activity">
    <reaction evidence="10">
        <text>L-lysyl-L-lysine(out) = L-lysyl-L-lysine(in)</text>
        <dbReference type="Rhea" id="RHEA:79403"/>
        <dbReference type="ChEBI" id="CHEBI:229956"/>
    </reaction>
</comment>
<comment type="catalytic activity">
    <reaction evidence="12">
        <text>L-histidyl-L-alpha-amino acid(out) = L-histidyl-L-alpha-amino acid(in)</text>
        <dbReference type="Rhea" id="RHEA:79379"/>
        <dbReference type="ChEBI" id="CHEBI:229964"/>
    </reaction>
</comment>
<evidence type="ECO:0000256" key="6">
    <source>
        <dbReference type="ARBA" id="ARBA00044891"/>
    </source>
</evidence>
<evidence type="ECO:0000256" key="13">
    <source>
        <dbReference type="ARBA" id="ARBA00044919"/>
    </source>
</evidence>
<feature type="transmembrane region" description="Helical" evidence="19">
    <location>
        <begin position="459"/>
        <end position="480"/>
    </location>
</feature>
<evidence type="ECO:0000256" key="1">
    <source>
        <dbReference type="ARBA" id="ARBA00004141"/>
    </source>
</evidence>
<evidence type="ECO:0000313" key="21">
    <source>
        <dbReference type="Proteomes" id="UP000016923"/>
    </source>
</evidence>
<dbReference type="OrthoDB" id="424834at2759"/>
<dbReference type="PANTHER" id="PTHR23512">
    <property type="entry name" value="MAJOR FACILITATOR SUPERFAMILY DOMAIN-CONTAINING PROTEIN 1"/>
    <property type="match status" value="1"/>
</dbReference>
<evidence type="ECO:0000256" key="14">
    <source>
        <dbReference type="ARBA" id="ARBA00044924"/>
    </source>
</evidence>
<evidence type="ECO:0000313" key="20">
    <source>
        <dbReference type="EMBL" id="EPE05633.1"/>
    </source>
</evidence>
<dbReference type="Pfam" id="PF07690">
    <property type="entry name" value="MFS_1"/>
    <property type="match status" value="1"/>
</dbReference>
<dbReference type="GO" id="GO:0022857">
    <property type="term" value="F:transmembrane transporter activity"/>
    <property type="evidence" value="ECO:0007669"/>
    <property type="project" value="InterPro"/>
</dbReference>
<evidence type="ECO:0000256" key="15">
    <source>
        <dbReference type="ARBA" id="ARBA00044985"/>
    </source>
</evidence>
<dbReference type="HOGENOM" id="CLU_030987_0_0_1"/>
<evidence type="ECO:0000256" key="17">
    <source>
        <dbReference type="ARBA" id="ARBA00045709"/>
    </source>
</evidence>
<dbReference type="EMBL" id="KE148155">
    <property type="protein sequence ID" value="EPE05633.1"/>
    <property type="molecule type" value="Genomic_DNA"/>
</dbReference>
<evidence type="ECO:0000256" key="16">
    <source>
        <dbReference type="ARBA" id="ARBA00045018"/>
    </source>
</evidence>
<dbReference type="InterPro" id="IPR011701">
    <property type="entry name" value="MFS"/>
</dbReference>
<comment type="catalytic activity">
    <reaction evidence="7">
        <text>L-alpha-aminoacyl-L-lysine(out) = L-alpha-aminoacyl-L-lysine(in)</text>
        <dbReference type="Rhea" id="RHEA:79383"/>
        <dbReference type="ChEBI" id="CHEBI:229966"/>
    </reaction>
</comment>
<keyword evidence="19" id="KW-0472">Membrane</keyword>
<feature type="transmembrane region" description="Helical" evidence="19">
    <location>
        <begin position="519"/>
        <end position="539"/>
    </location>
</feature>
<evidence type="ECO:0000256" key="9">
    <source>
        <dbReference type="ARBA" id="ARBA00044899"/>
    </source>
</evidence>
<comment type="function">
    <text evidence="17">Lysosomal dipeptide uniporter that selectively exports lysine, arginine or histidine-containing dipeptides with a net positive charge from the lysosome lumen into the cytosol. Could play a role in a specific type of protein O-glycosylation indirectly regulating macrophages migration and tissue invasion. Also essential for liver homeostasis.</text>
</comment>
<comment type="catalytic activity">
    <reaction evidence="3">
        <text>L-histidyl-glycine(out) = L-histidyl-glycine(in)</text>
        <dbReference type="Rhea" id="RHEA:79395"/>
        <dbReference type="ChEBI" id="CHEBI:229957"/>
    </reaction>
</comment>
<dbReference type="VEuPathDB" id="FungiDB:F503_08164"/>
<protein>
    <recommendedName>
        <fullName evidence="15">Lysosomal dipeptide transporter MFSD1</fullName>
    </recommendedName>
    <alternativeName>
        <fullName evidence="16">Major facilitator superfamily domain-containing protein 1</fullName>
    </alternativeName>
</protein>
<comment type="catalytic activity">
    <reaction evidence="5">
        <text>L-alpha-aminoacyl-L-histidine(out) = L-alpha-aminoacyl-L-histidine(in)</text>
        <dbReference type="Rhea" id="RHEA:79375"/>
        <dbReference type="ChEBI" id="CHEBI:229967"/>
    </reaction>
</comment>
<comment type="catalytic activity">
    <reaction evidence="9">
        <text>L-arginyl-L-alpha-amino acid(out) = L-arginyl-L-alpha-amino acid(in)</text>
        <dbReference type="Rhea" id="RHEA:79371"/>
        <dbReference type="ChEBI" id="CHEBI:84315"/>
    </reaction>
</comment>
<evidence type="ECO:0000256" key="5">
    <source>
        <dbReference type="ARBA" id="ARBA00044884"/>
    </source>
</evidence>
<organism evidence="20 21">
    <name type="scientific">Ophiostoma piceae (strain UAMH 11346)</name>
    <name type="common">Sap stain fungus</name>
    <dbReference type="NCBI Taxonomy" id="1262450"/>
    <lineage>
        <taxon>Eukaryota</taxon>
        <taxon>Fungi</taxon>
        <taxon>Dikarya</taxon>
        <taxon>Ascomycota</taxon>
        <taxon>Pezizomycotina</taxon>
        <taxon>Sordariomycetes</taxon>
        <taxon>Sordariomycetidae</taxon>
        <taxon>Ophiostomatales</taxon>
        <taxon>Ophiostomataceae</taxon>
        <taxon>Ophiostoma</taxon>
    </lineage>
</organism>
<dbReference type="PANTHER" id="PTHR23512:SF12">
    <property type="entry name" value="TRANSPORTER, PUTATIVE (AFU_ORTHOLOGUE AFUA_4G00260)-RELATED"/>
    <property type="match status" value="1"/>
</dbReference>
<feature type="transmembrane region" description="Helical" evidence="19">
    <location>
        <begin position="300"/>
        <end position="321"/>
    </location>
</feature>
<feature type="transmembrane region" description="Helical" evidence="19">
    <location>
        <begin position="219"/>
        <end position="241"/>
    </location>
</feature>
<dbReference type="InterPro" id="IPR052187">
    <property type="entry name" value="MFSD1"/>
</dbReference>
<dbReference type="AlphaFoldDB" id="S3CH39"/>
<accession>S3CH39</accession>